<keyword evidence="1" id="KW-0732">Signal</keyword>
<proteinExistence type="predicted"/>
<comment type="caution">
    <text evidence="2">The sequence shown here is derived from an EMBL/GenBank/DDBJ whole genome shotgun (WGS) entry which is preliminary data.</text>
</comment>
<keyword evidence="3" id="KW-1185">Reference proteome</keyword>
<dbReference type="AlphaFoldDB" id="A0A9X1B580"/>
<organism evidence="2 3">
    <name type="scientific">Lamprobacter modestohalophilus</name>
    <dbReference type="NCBI Taxonomy" id="1064514"/>
    <lineage>
        <taxon>Bacteria</taxon>
        <taxon>Pseudomonadati</taxon>
        <taxon>Pseudomonadota</taxon>
        <taxon>Gammaproteobacteria</taxon>
        <taxon>Chromatiales</taxon>
        <taxon>Chromatiaceae</taxon>
        <taxon>Lamprobacter</taxon>
    </lineage>
</organism>
<evidence type="ECO:0000313" key="2">
    <source>
        <dbReference type="EMBL" id="MBK1619412.1"/>
    </source>
</evidence>
<dbReference type="Proteomes" id="UP001138768">
    <property type="component" value="Unassembled WGS sequence"/>
</dbReference>
<reference evidence="2 3" key="1">
    <citation type="journal article" date="2020" name="Microorganisms">
        <title>Osmotic Adaptation and Compatible Solute Biosynthesis of Phototrophic Bacteria as Revealed from Genome Analyses.</title>
        <authorList>
            <person name="Imhoff J.F."/>
            <person name="Rahn T."/>
            <person name="Kunzel S."/>
            <person name="Keller A."/>
            <person name="Neulinger S.C."/>
        </authorList>
    </citation>
    <scope>NUCLEOTIDE SEQUENCE [LARGE SCALE GENOMIC DNA]</scope>
    <source>
        <strain evidence="2 3">DSM 25653</strain>
    </source>
</reference>
<evidence type="ECO:0000256" key="1">
    <source>
        <dbReference type="SAM" id="SignalP"/>
    </source>
</evidence>
<sequence length="205" mass="21963">MHVKTLTGCSAKAALLWLRRPALALAQLCVTALAVSLATALAASLAGCSASRAPVDLNLVFVEVTPMDYARILCQLEPMAERHTCMTSVVGHYREHRNRDIAPMEAIDGPFVAFIDKQRYRGSYVSNPFAAAFSVSNGKAICRGRYNAFAGDAEAVFRLRCDDGREGRAQIVLDQTGRNGIGKLWMASGSTGDIVFGYAAVGGAF</sequence>
<accession>A0A9X1B580</accession>
<feature type="chain" id="PRO_5040999906" evidence="1">
    <location>
        <begin position="25"/>
        <end position="205"/>
    </location>
</feature>
<protein>
    <submittedName>
        <fullName evidence="2">Uncharacterized protein</fullName>
    </submittedName>
</protein>
<feature type="signal peptide" evidence="1">
    <location>
        <begin position="1"/>
        <end position="24"/>
    </location>
</feature>
<dbReference type="EMBL" id="NRRY01000021">
    <property type="protein sequence ID" value="MBK1619412.1"/>
    <property type="molecule type" value="Genomic_DNA"/>
</dbReference>
<gene>
    <name evidence="2" type="ORF">CKO42_13370</name>
</gene>
<name>A0A9X1B580_9GAMM</name>
<evidence type="ECO:0000313" key="3">
    <source>
        <dbReference type="Proteomes" id="UP001138768"/>
    </source>
</evidence>